<dbReference type="EMBL" id="LPNM01000007">
    <property type="protein sequence ID" value="OEJ85128.1"/>
    <property type="molecule type" value="Genomic_DNA"/>
</dbReference>
<evidence type="ECO:0000313" key="2">
    <source>
        <dbReference type="Proteomes" id="UP000095728"/>
    </source>
</evidence>
<comment type="caution">
    <text evidence="1">The sequence shown here is derived from an EMBL/GenBank/DDBJ whole genome shotgun (WGS) entry which is preliminary data.</text>
</comment>
<dbReference type="PANTHER" id="PTHR33875:SF2">
    <property type="entry name" value="ACR183CP"/>
    <property type="match status" value="1"/>
</dbReference>
<dbReference type="Proteomes" id="UP000095728">
    <property type="component" value="Unassembled WGS sequence"/>
</dbReference>
<dbReference type="OrthoDB" id="37297at2759"/>
<dbReference type="InParanoid" id="A0A1E5RDZ1"/>
<organism evidence="1 2">
    <name type="scientific">Hanseniaspora osmophila</name>
    <dbReference type="NCBI Taxonomy" id="56408"/>
    <lineage>
        <taxon>Eukaryota</taxon>
        <taxon>Fungi</taxon>
        <taxon>Dikarya</taxon>
        <taxon>Ascomycota</taxon>
        <taxon>Saccharomycotina</taxon>
        <taxon>Saccharomycetes</taxon>
        <taxon>Saccharomycodales</taxon>
        <taxon>Saccharomycodaceae</taxon>
        <taxon>Hanseniaspora</taxon>
    </lineage>
</organism>
<dbReference type="AlphaFoldDB" id="A0A1E5RDZ1"/>
<dbReference type="STRING" id="56408.A0A1E5RDZ1"/>
<dbReference type="SUPFAM" id="SSF52833">
    <property type="entry name" value="Thioredoxin-like"/>
    <property type="match status" value="1"/>
</dbReference>
<accession>A0A1E5RDZ1</accession>
<dbReference type="Gene3D" id="3.40.30.10">
    <property type="entry name" value="Glutaredoxin"/>
    <property type="match status" value="1"/>
</dbReference>
<dbReference type="InterPro" id="IPR036249">
    <property type="entry name" value="Thioredoxin-like_sf"/>
</dbReference>
<dbReference type="PANTHER" id="PTHR33875">
    <property type="entry name" value="OS09G0542200 PROTEIN"/>
    <property type="match status" value="1"/>
</dbReference>
<evidence type="ECO:0000313" key="1">
    <source>
        <dbReference type="EMBL" id="OEJ85128.1"/>
    </source>
</evidence>
<keyword evidence="2" id="KW-1185">Reference proteome</keyword>
<reference evidence="2" key="1">
    <citation type="journal article" date="2016" name="Genome Announc.">
        <title>Genome sequences of three species of Hanseniaspora isolated from spontaneous wine fermentations.</title>
        <authorList>
            <person name="Sternes P.R."/>
            <person name="Lee D."/>
            <person name="Kutyna D.R."/>
            <person name="Borneman A.R."/>
        </authorList>
    </citation>
    <scope>NUCLEOTIDE SEQUENCE [LARGE SCALE GENOMIC DNA]</scope>
    <source>
        <strain evidence="2">AWRI3579</strain>
    </source>
</reference>
<proteinExistence type="predicted"/>
<name>A0A1E5RDZ1_9ASCO</name>
<protein>
    <submittedName>
        <fullName evidence="1">Uncharacterized protein</fullName>
    </submittedName>
</protein>
<gene>
    <name evidence="1" type="ORF">AWRI3579_g2224</name>
</gene>
<sequence>MLLSRTVMSLKPQFSKSHILTAVSSVQGTQAVPPNLVELYLDYNCRFSYKIFQKWDDAKLFDKETLSKYNLAFRFNHVIQPWHPFGTLVHELGIVAGSLKPELFWKYSMVLFHDSKELWTEEYTQSKTTIELYKELSEHCEKHTGLKADVVYDKLNGSGKDDTTKAIKYFTRYHRQNGVHMTPSIAVNGIILGNIESSTDTNKVLEIIQAQTA</sequence>